<comment type="caution">
    <text evidence="1">The sequence shown here is derived from an EMBL/GenBank/DDBJ whole genome shotgun (WGS) entry which is preliminary data.</text>
</comment>
<dbReference type="InterPro" id="IPR021276">
    <property type="entry name" value="DUF2855"/>
</dbReference>
<dbReference type="Pfam" id="PF11017">
    <property type="entry name" value="DUF2855"/>
    <property type="match status" value="1"/>
</dbReference>
<dbReference type="Proteomes" id="UP001560685">
    <property type="component" value="Unassembled WGS sequence"/>
</dbReference>
<keyword evidence="2" id="KW-1185">Reference proteome</keyword>
<evidence type="ECO:0000313" key="2">
    <source>
        <dbReference type="Proteomes" id="UP001560685"/>
    </source>
</evidence>
<sequence>MTTITEFIVDKKNLGQTRTVERNVSSLNNGEVLAKVDRFALTANNVTYGVVGERIGYWKFFPVEKDDEGIIPVWGFADIIESNHPKVPVGDRLYGYWPMASHLVMAPTRISEHRMFDGAAHRADLPPVYNSYSRVKAEPGYDDAFDDDRMVLFPLYATSFCLYDFLKDNNWFGASQVVIPSASSKTAIGTAYAINNDANAPKLVGLTSPRSKNTVQALDLYDSVLTYDDIASIDSDKPSVIIDMSGNGSILNALHKALGDNMKYTSNVGATHYEENSMGPDFIRDRSQMFFAPGHIQKRTKDWGPGIFEQKALAFWKEAALKTRNWLTIKRETGPTAVEAAWQDVYQGKTPPNAAWVVSF</sequence>
<organism evidence="1 2">
    <name type="scientific">Hyphococcus lacteus</name>
    <dbReference type="NCBI Taxonomy" id="3143536"/>
    <lineage>
        <taxon>Bacteria</taxon>
        <taxon>Pseudomonadati</taxon>
        <taxon>Pseudomonadota</taxon>
        <taxon>Alphaproteobacteria</taxon>
        <taxon>Parvularculales</taxon>
        <taxon>Parvularculaceae</taxon>
        <taxon>Hyphococcus</taxon>
    </lineage>
</organism>
<reference evidence="1 2" key="1">
    <citation type="submission" date="2024-05" db="EMBL/GenBank/DDBJ databases">
        <title>Three bacterial strains, DH-69, EH-24, and ECK-19 isolated from coastal sediments.</title>
        <authorList>
            <person name="Ye Y.-Q."/>
            <person name="Du Z.-J."/>
        </authorList>
    </citation>
    <scope>NUCLEOTIDE SEQUENCE [LARGE SCALE GENOMIC DNA]</scope>
    <source>
        <strain evidence="1 2">ECK-19</strain>
    </source>
</reference>
<dbReference type="Gene3D" id="3.90.180.10">
    <property type="entry name" value="Medium-chain alcohol dehydrogenases, catalytic domain"/>
    <property type="match status" value="1"/>
</dbReference>
<dbReference type="InterPro" id="IPR011032">
    <property type="entry name" value="GroES-like_sf"/>
</dbReference>
<gene>
    <name evidence="1" type="ORF">ABFZ84_06275</name>
</gene>
<dbReference type="RefSeq" id="WP_369313098.1">
    <property type="nucleotide sequence ID" value="NZ_JBEHZE010000001.1"/>
</dbReference>
<proteinExistence type="predicted"/>
<name>A0ABV3Z3N0_9PROT</name>
<accession>A0ABV3Z3N0</accession>
<protein>
    <submittedName>
        <fullName evidence="1">DUF2855 family protein</fullName>
    </submittedName>
</protein>
<dbReference type="EMBL" id="JBEHZE010000001">
    <property type="protein sequence ID" value="MEX6633153.1"/>
    <property type="molecule type" value="Genomic_DNA"/>
</dbReference>
<evidence type="ECO:0000313" key="1">
    <source>
        <dbReference type="EMBL" id="MEX6633153.1"/>
    </source>
</evidence>
<dbReference type="SUPFAM" id="SSF50129">
    <property type="entry name" value="GroES-like"/>
    <property type="match status" value="1"/>
</dbReference>